<dbReference type="EMBL" id="LUKE01000001">
    <property type="protein sequence ID" value="KYG67214.1"/>
    <property type="molecule type" value="Genomic_DNA"/>
</dbReference>
<dbReference type="InterPro" id="IPR036515">
    <property type="entry name" value="Transposase_17_sf"/>
</dbReference>
<reference evidence="1 2" key="1">
    <citation type="submission" date="2016-03" db="EMBL/GenBank/DDBJ databases">
        <authorList>
            <person name="Ploux O."/>
        </authorList>
    </citation>
    <scope>NUCLEOTIDE SEQUENCE [LARGE SCALE GENOMIC DNA]</scope>
    <source>
        <strain evidence="1 2">R0</strain>
    </source>
</reference>
<dbReference type="GO" id="GO:0006313">
    <property type="term" value="P:DNA transposition"/>
    <property type="evidence" value="ECO:0007669"/>
    <property type="project" value="InterPro"/>
</dbReference>
<dbReference type="Proteomes" id="UP000075320">
    <property type="component" value="Unassembled WGS sequence"/>
</dbReference>
<organism evidence="1 2">
    <name type="scientific">Bdellovibrio bacteriovorus</name>
    <dbReference type="NCBI Taxonomy" id="959"/>
    <lineage>
        <taxon>Bacteria</taxon>
        <taxon>Pseudomonadati</taxon>
        <taxon>Bdellovibrionota</taxon>
        <taxon>Bdellovibrionia</taxon>
        <taxon>Bdellovibrionales</taxon>
        <taxon>Pseudobdellovibrionaceae</taxon>
        <taxon>Bdellovibrio</taxon>
    </lineage>
</organism>
<gene>
    <name evidence="1" type="ORF">AZI86_09415</name>
</gene>
<dbReference type="Gene3D" id="3.30.70.1290">
    <property type="entry name" value="Transposase IS200-like"/>
    <property type="match status" value="1"/>
</dbReference>
<evidence type="ECO:0000313" key="2">
    <source>
        <dbReference type="Proteomes" id="UP000075320"/>
    </source>
</evidence>
<evidence type="ECO:0000313" key="1">
    <source>
        <dbReference type="EMBL" id="KYG67214.1"/>
    </source>
</evidence>
<dbReference type="GO" id="GO:0004803">
    <property type="term" value="F:transposase activity"/>
    <property type="evidence" value="ECO:0007669"/>
    <property type="project" value="InterPro"/>
</dbReference>
<comment type="caution">
    <text evidence="1">The sequence shown here is derived from an EMBL/GenBank/DDBJ whole genome shotgun (WGS) entry which is preliminary data.</text>
</comment>
<name>A0A150WSB1_BDEBC</name>
<sequence length="149" mass="17474">MIARSPDANLSAAMKYFMQETSREITYTSDRINMTYGGRFHRSLLSSPLYYLHAYKYLYRNPVMAGLCSRVEDYKYSSMPALLGERWLDVPISEDHNWESLHSRAETLLWLNKAPLLENAELVRRALRKSVFKLTRVEKRLSSLEEHPL</sequence>
<accession>A0A150WSB1</accession>
<dbReference type="AlphaFoldDB" id="A0A150WSB1"/>
<protein>
    <submittedName>
        <fullName evidence="1">Uncharacterized protein</fullName>
    </submittedName>
</protein>
<proteinExistence type="predicted"/>
<keyword evidence="2" id="KW-1185">Reference proteome</keyword>
<dbReference type="GO" id="GO:0003677">
    <property type="term" value="F:DNA binding"/>
    <property type="evidence" value="ECO:0007669"/>
    <property type="project" value="InterPro"/>
</dbReference>